<dbReference type="InterPro" id="IPR011059">
    <property type="entry name" value="Metal-dep_hydrolase_composite"/>
</dbReference>
<gene>
    <name evidence="5" type="ORF">D4A92_22020</name>
</gene>
<evidence type="ECO:0000256" key="2">
    <source>
        <dbReference type="ARBA" id="ARBA00022801"/>
    </source>
</evidence>
<dbReference type="Gene3D" id="3.20.20.140">
    <property type="entry name" value="Metal-dependent hydrolases"/>
    <property type="match status" value="1"/>
</dbReference>
<dbReference type="InterPro" id="IPR006311">
    <property type="entry name" value="TAT_signal"/>
</dbReference>
<dbReference type="PROSITE" id="PS51318">
    <property type="entry name" value="TAT"/>
    <property type="match status" value="1"/>
</dbReference>
<geneLocation type="plasmid" evidence="5 6">
    <name>p1</name>
</geneLocation>
<dbReference type="Gene3D" id="2.30.40.10">
    <property type="entry name" value="Urease, subunit C, domain 1"/>
    <property type="match status" value="1"/>
</dbReference>
<dbReference type="EMBL" id="CP032406">
    <property type="protein sequence ID" value="QRF54218.1"/>
    <property type="molecule type" value="Genomic_DNA"/>
</dbReference>
<dbReference type="InterPro" id="IPR006680">
    <property type="entry name" value="Amidohydro-rel"/>
</dbReference>
<evidence type="ECO:0000256" key="3">
    <source>
        <dbReference type="SAM" id="SignalP"/>
    </source>
</evidence>
<dbReference type="SUPFAM" id="SSF51338">
    <property type="entry name" value="Composite domain of metallo-dependent hydrolases"/>
    <property type="match status" value="1"/>
</dbReference>
<sequence>MCENCNMPKLNMTRRHSLAALGAGLLSPFVAAALPKQAAAEGVVGTVQSGREIVIRGGYVLPVDPAMKDLVKGDVHIKDGEIVAVAERIDVPAAEVIDATDMIVMPGFVDTHWHMWDGIWRGLVNDATDYFNRHDLLPHYSVEDHHTAVQYAALEAINAGFTTCHNWAHGLRNYDDVEAELSALVETGIRAKLSYSGVIRNVPTPVADLQRALDWIAANGKGRLGLGMTLDGAGEHFKPQVQVARQLGLRPITDHGSFMAFPDLIGPEFIFTHGPGIAPEAVALIAGKKLGVALCPATDPMIGAGLPPVYALLQGGVDLDNISCSIDVTCQSPADPFANLRTLVNSGRIQQVEANNLTGDLLGIAKKGLQWAFSYRDAIRVGTLSGAHVLGLSDQIGSLTPGKRADVILVRTDEPNMLPAANTNPAFQIVQHAVPANVDTVIIDGIIRKRGGKLTGVDVHAVVEKAARAQEAIRKRANLPTVDNTL</sequence>
<dbReference type="Proteomes" id="UP000596351">
    <property type="component" value="Plasmid p1"/>
</dbReference>
<feature type="signal peptide" evidence="3">
    <location>
        <begin position="1"/>
        <end position="32"/>
    </location>
</feature>
<accession>A0ABX7F281</accession>
<dbReference type="PANTHER" id="PTHR43794">
    <property type="entry name" value="AMINOHYDROLASE SSNA-RELATED"/>
    <property type="match status" value="1"/>
</dbReference>
<dbReference type="InterPro" id="IPR050287">
    <property type="entry name" value="MTA/SAH_deaminase"/>
</dbReference>
<organism evidence="5 6">
    <name type="scientific">Rhizobium rosettiformans</name>
    <dbReference type="NCBI Taxonomy" id="1368430"/>
    <lineage>
        <taxon>Bacteria</taxon>
        <taxon>Pseudomonadati</taxon>
        <taxon>Pseudomonadota</taxon>
        <taxon>Alphaproteobacteria</taxon>
        <taxon>Hyphomicrobiales</taxon>
        <taxon>Rhizobiaceae</taxon>
        <taxon>Rhizobium/Agrobacterium group</taxon>
        <taxon>Rhizobium</taxon>
    </lineage>
</organism>
<dbReference type="RefSeq" id="WP_203020635.1">
    <property type="nucleotide sequence ID" value="NZ_CP032406.1"/>
</dbReference>
<evidence type="ECO:0000259" key="4">
    <source>
        <dbReference type="Pfam" id="PF01979"/>
    </source>
</evidence>
<dbReference type="InterPro" id="IPR032466">
    <property type="entry name" value="Metal_Hydrolase"/>
</dbReference>
<dbReference type="SUPFAM" id="SSF51556">
    <property type="entry name" value="Metallo-dependent hydrolases"/>
    <property type="match status" value="1"/>
</dbReference>
<evidence type="ECO:0000313" key="6">
    <source>
        <dbReference type="Proteomes" id="UP000596351"/>
    </source>
</evidence>
<keyword evidence="2" id="KW-0378">Hydrolase</keyword>
<protein>
    <recommendedName>
        <fullName evidence="4">Amidohydrolase-related domain-containing protein</fullName>
    </recommendedName>
</protein>
<comment type="similarity">
    <text evidence="1">Belongs to the metallo-dependent hydrolases superfamily. ATZ/TRZ family.</text>
</comment>
<keyword evidence="3" id="KW-0732">Signal</keyword>
<evidence type="ECO:0000313" key="5">
    <source>
        <dbReference type="EMBL" id="QRF54218.1"/>
    </source>
</evidence>
<keyword evidence="6" id="KW-1185">Reference proteome</keyword>
<proteinExistence type="inferred from homology"/>
<dbReference type="PANTHER" id="PTHR43794:SF11">
    <property type="entry name" value="AMIDOHYDROLASE-RELATED DOMAIN-CONTAINING PROTEIN"/>
    <property type="match status" value="1"/>
</dbReference>
<feature type="chain" id="PRO_5047112980" description="Amidohydrolase-related domain-containing protein" evidence="3">
    <location>
        <begin position="33"/>
        <end position="486"/>
    </location>
</feature>
<name>A0ABX7F281_9HYPH</name>
<evidence type="ECO:0000256" key="1">
    <source>
        <dbReference type="ARBA" id="ARBA00006745"/>
    </source>
</evidence>
<reference evidence="5 6" key="1">
    <citation type="submission" date="2018-09" db="EMBL/GenBank/DDBJ databases">
        <title>Rhizobium sp. MAE2-X.</title>
        <authorList>
            <person name="Lee Y."/>
            <person name="Jeon C.O."/>
        </authorList>
    </citation>
    <scope>NUCLEOTIDE SEQUENCE [LARGE SCALE GENOMIC DNA]</scope>
    <source>
        <strain evidence="5 6">MAE2-X</strain>
        <plasmid evidence="5 6">p1</plasmid>
    </source>
</reference>
<dbReference type="Pfam" id="PF01979">
    <property type="entry name" value="Amidohydro_1"/>
    <property type="match status" value="1"/>
</dbReference>
<feature type="domain" description="Amidohydrolase-related" evidence="4">
    <location>
        <begin position="269"/>
        <end position="445"/>
    </location>
</feature>
<keyword evidence="5" id="KW-0614">Plasmid</keyword>